<evidence type="ECO:0000313" key="5">
    <source>
        <dbReference type="Proteomes" id="UP000284908"/>
    </source>
</evidence>
<feature type="domain" description="Carrier" evidence="3">
    <location>
        <begin position="5"/>
        <end position="79"/>
    </location>
</feature>
<dbReference type="Gene3D" id="1.10.1200.10">
    <property type="entry name" value="ACP-like"/>
    <property type="match status" value="1"/>
</dbReference>
<accession>A0A419NAQ7</accession>
<evidence type="ECO:0000259" key="3">
    <source>
        <dbReference type="PROSITE" id="PS50075"/>
    </source>
</evidence>
<evidence type="ECO:0000256" key="2">
    <source>
        <dbReference type="ARBA" id="ARBA00022553"/>
    </source>
</evidence>
<dbReference type="OrthoDB" id="287644at2"/>
<dbReference type="SUPFAM" id="SSF47336">
    <property type="entry name" value="ACP-like"/>
    <property type="match status" value="1"/>
</dbReference>
<keyword evidence="1" id="KW-0596">Phosphopantetheine</keyword>
<protein>
    <submittedName>
        <fullName evidence="4">Acyl carrier protein</fullName>
    </submittedName>
</protein>
<dbReference type="RefSeq" id="WP_120132332.1">
    <property type="nucleotide sequence ID" value="NZ_RAHH01000008.1"/>
</dbReference>
<dbReference type="InterPro" id="IPR006162">
    <property type="entry name" value="Ppantetheine_attach_site"/>
</dbReference>
<dbReference type="PROSITE" id="PS50075">
    <property type="entry name" value="CARRIER"/>
    <property type="match status" value="1"/>
</dbReference>
<dbReference type="Proteomes" id="UP000284908">
    <property type="component" value="Unassembled WGS sequence"/>
</dbReference>
<proteinExistence type="predicted"/>
<gene>
    <name evidence="4" type="ORF">D6C13_08405</name>
</gene>
<organism evidence="4 5">
    <name type="scientific">Rahnella woolbedingensis</name>
    <dbReference type="NCBI Taxonomy" id="1510574"/>
    <lineage>
        <taxon>Bacteria</taxon>
        <taxon>Pseudomonadati</taxon>
        <taxon>Pseudomonadota</taxon>
        <taxon>Gammaproteobacteria</taxon>
        <taxon>Enterobacterales</taxon>
        <taxon>Yersiniaceae</taxon>
        <taxon>Rahnella</taxon>
    </lineage>
</organism>
<dbReference type="PROSITE" id="PS00012">
    <property type="entry name" value="PHOSPHOPANTETHEINE"/>
    <property type="match status" value="1"/>
</dbReference>
<name>A0A419NAQ7_9GAMM</name>
<dbReference type="InterPro" id="IPR009081">
    <property type="entry name" value="PP-bd_ACP"/>
</dbReference>
<dbReference type="InterPro" id="IPR036736">
    <property type="entry name" value="ACP-like_sf"/>
</dbReference>
<dbReference type="EMBL" id="RAHH01000008">
    <property type="protein sequence ID" value="RJT45098.1"/>
    <property type="molecule type" value="Genomic_DNA"/>
</dbReference>
<sequence length="86" mass="9744">MCNRAVLMDYVLECLQGMIQADVELKQNSDLVNDLGLESIQVMTLLMMMEDKLDISIPMNILLNVRTPEQFLDAILLHLENTHGAL</sequence>
<comment type="caution">
    <text evidence="4">The sequence shown here is derived from an EMBL/GenBank/DDBJ whole genome shotgun (WGS) entry which is preliminary data.</text>
</comment>
<reference evidence="4 5" key="1">
    <citation type="submission" date="2018-09" db="EMBL/GenBank/DDBJ databases">
        <authorList>
            <person name="Le Fleche-Mateos A."/>
        </authorList>
    </citation>
    <scope>NUCLEOTIDE SEQUENCE [LARGE SCALE GENOMIC DNA]</scope>
    <source>
        <strain evidence="4 5">DSM 27399</strain>
    </source>
</reference>
<keyword evidence="2" id="KW-0597">Phosphoprotein</keyword>
<evidence type="ECO:0000256" key="1">
    <source>
        <dbReference type="ARBA" id="ARBA00022450"/>
    </source>
</evidence>
<dbReference type="AlphaFoldDB" id="A0A419NAQ7"/>
<evidence type="ECO:0000313" key="4">
    <source>
        <dbReference type="EMBL" id="RJT45098.1"/>
    </source>
</evidence>
<dbReference type="Pfam" id="PF00550">
    <property type="entry name" value="PP-binding"/>
    <property type="match status" value="1"/>
</dbReference>
<keyword evidence="5" id="KW-1185">Reference proteome</keyword>